<proteinExistence type="predicted"/>
<gene>
    <name evidence="1" type="ORF">RBB77_14215</name>
</gene>
<sequence>MNALTSAPNLMAWERKLSVKTGPQVSPVDGFIDVTPHVRLKPFGRSPAVSIDVVVKCVIDSMPPPLPAPSDDDVRLAFLTAGDDAFVYCRGHLLDDGANHIISITGLIIYHDYAKNEYRPPFCYYYSYDPRAKEAFEKKRVGGCPLRADFK</sequence>
<evidence type="ECO:0000313" key="1">
    <source>
        <dbReference type="EMBL" id="XCB31603.1"/>
    </source>
</evidence>
<dbReference type="KEGG" id="tpsc:RBB77_14215"/>
<protein>
    <submittedName>
        <fullName evidence="1">Uncharacterized protein</fullName>
    </submittedName>
</protein>
<reference evidence="1" key="2">
    <citation type="journal article" date="2024" name="Environ. Microbiol.">
        <title>Genome analysis and description of Tunturibacter gen. nov. expands the diversity of Terriglobia in tundra soils.</title>
        <authorList>
            <person name="Messyasz A."/>
            <person name="Mannisto M.K."/>
            <person name="Kerkhof L.J."/>
            <person name="Haggblom M.M."/>
        </authorList>
    </citation>
    <scope>NUCLEOTIDE SEQUENCE</scope>
    <source>
        <strain evidence="1">X5P6</strain>
    </source>
</reference>
<dbReference type="RefSeq" id="WP_353062448.1">
    <property type="nucleotide sequence ID" value="NZ_CP132942.1"/>
</dbReference>
<dbReference type="EMBL" id="CP132942">
    <property type="protein sequence ID" value="XCB31603.1"/>
    <property type="molecule type" value="Genomic_DNA"/>
</dbReference>
<name>A0AAU7ZL56_9BACT</name>
<organism evidence="1">
    <name type="scientific">Tunturiibacter psychrotolerans</name>
    <dbReference type="NCBI Taxonomy" id="3069686"/>
    <lineage>
        <taxon>Bacteria</taxon>
        <taxon>Pseudomonadati</taxon>
        <taxon>Acidobacteriota</taxon>
        <taxon>Terriglobia</taxon>
        <taxon>Terriglobales</taxon>
        <taxon>Acidobacteriaceae</taxon>
        <taxon>Tunturiibacter</taxon>
    </lineage>
</organism>
<reference evidence="1" key="1">
    <citation type="submission" date="2023-08" db="EMBL/GenBank/DDBJ databases">
        <authorList>
            <person name="Messyasz A."/>
            <person name="Mannisto M.K."/>
            <person name="Kerkhof L.J."/>
            <person name="Haggblom M."/>
        </authorList>
    </citation>
    <scope>NUCLEOTIDE SEQUENCE</scope>
    <source>
        <strain evidence="1">X5P6</strain>
    </source>
</reference>
<dbReference type="AlphaFoldDB" id="A0AAU7ZL56"/>
<accession>A0AAU7ZL56</accession>